<dbReference type="Pfam" id="PF00293">
    <property type="entry name" value="NUDIX"/>
    <property type="match status" value="1"/>
</dbReference>
<name>A0A170Y9W8_9BACT</name>
<protein>
    <submittedName>
        <fullName evidence="3">ADP-ribose pyrophosphatase YjhB, NUDIX family</fullName>
    </submittedName>
</protein>
<comment type="caution">
    <text evidence="3">The sequence shown here is derived from an EMBL/GenBank/DDBJ whole genome shotgun (WGS) entry which is preliminary data.</text>
</comment>
<dbReference type="OrthoDB" id="9786141at2"/>
<dbReference type="AlphaFoldDB" id="A0A170Y9W8"/>
<sequence length="183" mass="20533">MSHCLDIFRYCPVCGSQHFNVNNVKSKKCADCGFVYYLNPSAATAAFIENEQGELLVCRRGKEPVKGTLDLPGGFTDMEETCAETIAREIKEELNLTVDSSEILFSLPNWYCYSGMNIPTLDFFFVCRVSDFSTLQAADDVAEAFFVKSEELDPEQFGLTSIRKAVTIYKEKKISANHSCDQN</sequence>
<keyword evidence="1" id="KW-0378">Hydrolase</keyword>
<dbReference type="PANTHER" id="PTHR43736">
    <property type="entry name" value="ADP-RIBOSE PYROPHOSPHATASE"/>
    <property type="match status" value="1"/>
</dbReference>
<dbReference type="RefSeq" id="WP_068702650.1">
    <property type="nucleotide sequence ID" value="NZ_BDCR01000001.1"/>
</dbReference>
<dbReference type="PROSITE" id="PS51462">
    <property type="entry name" value="NUDIX"/>
    <property type="match status" value="1"/>
</dbReference>
<evidence type="ECO:0000259" key="2">
    <source>
        <dbReference type="PROSITE" id="PS51462"/>
    </source>
</evidence>
<dbReference type="EMBL" id="BDCR01000001">
    <property type="protein sequence ID" value="GAT61628.1"/>
    <property type="molecule type" value="Genomic_DNA"/>
</dbReference>
<dbReference type="InterPro" id="IPR000086">
    <property type="entry name" value="NUDIX_hydrolase_dom"/>
</dbReference>
<evidence type="ECO:0000256" key="1">
    <source>
        <dbReference type="ARBA" id="ARBA00022801"/>
    </source>
</evidence>
<dbReference type="PANTHER" id="PTHR43736:SF1">
    <property type="entry name" value="DIHYDRONEOPTERIN TRIPHOSPHATE DIPHOSPHATASE"/>
    <property type="match status" value="1"/>
</dbReference>
<accession>A0A170Y9W8</accession>
<dbReference type="InterPro" id="IPR015797">
    <property type="entry name" value="NUDIX_hydrolase-like_dom_sf"/>
</dbReference>
<reference evidence="4" key="2">
    <citation type="journal article" date="2017" name="Genome Announc.">
        <title>Draft genome sequence of Paludibacter jiangxiensis NM7(T), a propionate-producing fermentative bacterium.</title>
        <authorList>
            <person name="Qiu Y.-L."/>
            <person name="Tourlousse D.M."/>
            <person name="Matsuura N."/>
            <person name="Ohashi A."/>
            <person name="Sekiguchi Y."/>
        </authorList>
    </citation>
    <scope>NUCLEOTIDE SEQUENCE [LARGE SCALE GENOMIC DNA]</scope>
    <source>
        <strain evidence="4">NM7</strain>
    </source>
</reference>
<gene>
    <name evidence="3" type="ORF">PJIAN_1208</name>
</gene>
<dbReference type="PROSITE" id="PS00893">
    <property type="entry name" value="NUDIX_BOX"/>
    <property type="match status" value="1"/>
</dbReference>
<dbReference type="Proteomes" id="UP000076586">
    <property type="component" value="Unassembled WGS sequence"/>
</dbReference>
<proteinExistence type="predicted"/>
<reference evidence="4" key="1">
    <citation type="submission" date="2016-04" db="EMBL/GenBank/DDBJ databases">
        <title>Draft genome sequence of Paludibacter jiangxiensis strain NM7.</title>
        <authorList>
            <person name="Qiu Y."/>
            <person name="Matsuura N."/>
            <person name="Ohashi A."/>
            <person name="Tourlousse M.D."/>
            <person name="Sekiguchi Y."/>
        </authorList>
    </citation>
    <scope>NUCLEOTIDE SEQUENCE [LARGE SCALE GENOMIC DNA]</scope>
    <source>
        <strain evidence="4">NM7</strain>
    </source>
</reference>
<organism evidence="3 4">
    <name type="scientific">Paludibacter jiangxiensis</name>
    <dbReference type="NCBI Taxonomy" id="681398"/>
    <lineage>
        <taxon>Bacteria</taxon>
        <taxon>Pseudomonadati</taxon>
        <taxon>Bacteroidota</taxon>
        <taxon>Bacteroidia</taxon>
        <taxon>Bacteroidales</taxon>
        <taxon>Paludibacteraceae</taxon>
        <taxon>Paludibacter</taxon>
    </lineage>
</organism>
<keyword evidence="4" id="KW-1185">Reference proteome</keyword>
<dbReference type="STRING" id="681398.PJIAN_1208"/>
<dbReference type="Gene3D" id="3.90.79.10">
    <property type="entry name" value="Nucleoside Triphosphate Pyrophosphohydrolase"/>
    <property type="match status" value="1"/>
</dbReference>
<dbReference type="GO" id="GO:0016787">
    <property type="term" value="F:hydrolase activity"/>
    <property type="evidence" value="ECO:0007669"/>
    <property type="project" value="UniProtKB-KW"/>
</dbReference>
<evidence type="ECO:0000313" key="4">
    <source>
        <dbReference type="Proteomes" id="UP000076586"/>
    </source>
</evidence>
<evidence type="ECO:0000313" key="3">
    <source>
        <dbReference type="EMBL" id="GAT61628.1"/>
    </source>
</evidence>
<dbReference type="CDD" id="cd04681">
    <property type="entry name" value="NUDIX_Hydrolase"/>
    <property type="match status" value="1"/>
</dbReference>
<dbReference type="SUPFAM" id="SSF55811">
    <property type="entry name" value="Nudix"/>
    <property type="match status" value="1"/>
</dbReference>
<dbReference type="InterPro" id="IPR020084">
    <property type="entry name" value="NUDIX_hydrolase_CS"/>
</dbReference>
<feature type="domain" description="Nudix hydrolase" evidence="2">
    <location>
        <begin position="39"/>
        <end position="172"/>
    </location>
</feature>